<dbReference type="EMBL" id="KZ293708">
    <property type="protein sequence ID" value="PBK83224.1"/>
    <property type="molecule type" value="Genomic_DNA"/>
</dbReference>
<feature type="region of interest" description="Disordered" evidence="1">
    <location>
        <begin position="95"/>
        <end position="128"/>
    </location>
</feature>
<feature type="compositionally biased region" description="Basic and acidic residues" evidence="1">
    <location>
        <begin position="101"/>
        <end position="119"/>
    </location>
</feature>
<dbReference type="OrthoDB" id="70161at2759"/>
<dbReference type="STRING" id="47427.A0A2H3CPB1"/>
<proteinExistence type="predicted"/>
<evidence type="ECO:0000256" key="1">
    <source>
        <dbReference type="SAM" id="MobiDB-lite"/>
    </source>
</evidence>
<sequence length="237" mass="26052">MNRPPAPLSPMGLASRASPHFAPSSLRSEESDSPKQSIPSLRQAFLELHPAQKDEGGLLLKQEMLMSEGEVDEKLRKMKETFLASLEALGRIEGSIRRKKTDSPENRGRESPTELEMKGFVRPRYRSAASQGSEEMMGKVGFGDDRGWGRRWAHAVLVSSSIFTLSSTCSNAYVPVMGGAAGIRTSKALRATGKYSSSDYVIFPPGPARRVYLEPGQDGYSCSWDPAINPWDPCSHF</sequence>
<dbReference type="Proteomes" id="UP000217790">
    <property type="component" value="Unassembled WGS sequence"/>
</dbReference>
<name>A0A2H3CPB1_ARMGA</name>
<dbReference type="InParanoid" id="A0A2H3CPB1"/>
<organism evidence="2 3">
    <name type="scientific">Armillaria gallica</name>
    <name type="common">Bulbous honey fungus</name>
    <name type="synonym">Armillaria bulbosa</name>
    <dbReference type="NCBI Taxonomy" id="47427"/>
    <lineage>
        <taxon>Eukaryota</taxon>
        <taxon>Fungi</taxon>
        <taxon>Dikarya</taxon>
        <taxon>Basidiomycota</taxon>
        <taxon>Agaricomycotina</taxon>
        <taxon>Agaricomycetes</taxon>
        <taxon>Agaricomycetidae</taxon>
        <taxon>Agaricales</taxon>
        <taxon>Marasmiineae</taxon>
        <taxon>Physalacriaceae</taxon>
        <taxon>Armillaria</taxon>
    </lineage>
</organism>
<evidence type="ECO:0000313" key="2">
    <source>
        <dbReference type="EMBL" id="PBK83224.1"/>
    </source>
</evidence>
<gene>
    <name evidence="2" type="ORF">ARMGADRAFT_1089571</name>
</gene>
<evidence type="ECO:0000313" key="3">
    <source>
        <dbReference type="Proteomes" id="UP000217790"/>
    </source>
</evidence>
<keyword evidence="3" id="KW-1185">Reference proteome</keyword>
<protein>
    <submittedName>
        <fullName evidence="2">Uncharacterized protein</fullName>
    </submittedName>
</protein>
<dbReference type="AlphaFoldDB" id="A0A2H3CPB1"/>
<reference evidence="3" key="1">
    <citation type="journal article" date="2017" name="Nat. Ecol. Evol.">
        <title>Genome expansion and lineage-specific genetic innovations in the forest pathogenic fungi Armillaria.</title>
        <authorList>
            <person name="Sipos G."/>
            <person name="Prasanna A.N."/>
            <person name="Walter M.C."/>
            <person name="O'Connor E."/>
            <person name="Balint B."/>
            <person name="Krizsan K."/>
            <person name="Kiss B."/>
            <person name="Hess J."/>
            <person name="Varga T."/>
            <person name="Slot J."/>
            <person name="Riley R."/>
            <person name="Boka B."/>
            <person name="Rigling D."/>
            <person name="Barry K."/>
            <person name="Lee J."/>
            <person name="Mihaltcheva S."/>
            <person name="LaButti K."/>
            <person name="Lipzen A."/>
            <person name="Waldron R."/>
            <person name="Moloney N.M."/>
            <person name="Sperisen C."/>
            <person name="Kredics L."/>
            <person name="Vagvoelgyi C."/>
            <person name="Patrignani A."/>
            <person name="Fitzpatrick D."/>
            <person name="Nagy I."/>
            <person name="Doyle S."/>
            <person name="Anderson J.B."/>
            <person name="Grigoriev I.V."/>
            <person name="Gueldener U."/>
            <person name="Muensterkoetter M."/>
            <person name="Nagy L.G."/>
        </authorList>
    </citation>
    <scope>NUCLEOTIDE SEQUENCE [LARGE SCALE GENOMIC DNA]</scope>
    <source>
        <strain evidence="3">Ar21-2</strain>
    </source>
</reference>
<feature type="region of interest" description="Disordered" evidence="1">
    <location>
        <begin position="1"/>
        <end position="40"/>
    </location>
</feature>
<accession>A0A2H3CPB1</accession>